<dbReference type="InterPro" id="IPR028082">
    <property type="entry name" value="Peripla_BP_I"/>
</dbReference>
<dbReference type="InterPro" id="IPR046335">
    <property type="entry name" value="LacI/GalR-like_sensor"/>
</dbReference>
<evidence type="ECO:0000256" key="2">
    <source>
        <dbReference type="ARBA" id="ARBA00023125"/>
    </source>
</evidence>
<dbReference type="SUPFAM" id="SSF53822">
    <property type="entry name" value="Periplasmic binding protein-like I"/>
    <property type="match status" value="1"/>
</dbReference>
<dbReference type="KEGG" id="rmai:MACH21_01850"/>
<dbReference type="Pfam" id="PF13377">
    <property type="entry name" value="Peripla_BP_3"/>
    <property type="match status" value="1"/>
</dbReference>
<protein>
    <submittedName>
        <fullName evidence="6">LacI family transcriptional regulator</fullName>
    </submittedName>
</protein>
<dbReference type="PANTHER" id="PTHR30146:SF155">
    <property type="entry name" value="ALANINE RACEMASE"/>
    <property type="match status" value="1"/>
</dbReference>
<dbReference type="CDD" id="cd20009">
    <property type="entry name" value="PBP1_RafR-like"/>
    <property type="match status" value="1"/>
</dbReference>
<dbReference type="SMART" id="SM00354">
    <property type="entry name" value="HTH_LACI"/>
    <property type="match status" value="1"/>
</dbReference>
<evidence type="ECO:0000256" key="4">
    <source>
        <dbReference type="SAM" id="MobiDB-lite"/>
    </source>
</evidence>
<dbReference type="Proteomes" id="UP001337723">
    <property type="component" value="Chromosome"/>
</dbReference>
<gene>
    <name evidence="6" type="ORF">MACH21_01850</name>
</gene>
<keyword evidence="3" id="KW-0804">Transcription</keyword>
<dbReference type="Pfam" id="PF00356">
    <property type="entry name" value="LacI"/>
    <property type="match status" value="1"/>
</dbReference>
<dbReference type="InterPro" id="IPR000843">
    <property type="entry name" value="HTH_LacI"/>
</dbReference>
<sequence>MAKLQPQARQRPMTDDSSLSALHGHGEKPTLRTLAQATGFSVATVSRALADDPRIAAKTRATVAEMAKRLGYIPDRAARRLRTGRTQVISLLLNTEHEFLGFTHEFLTGITEVLAGTGYSVTVVPDHPGDDRLAPVRTILRNNLADGLLFTRTEAFDPRVRLLMEADFPFVSHGRTEFTAPHPWVDYDNETFARQAVAHLVAKGRRRICMVLPGDQFTFAQHLRYGFVSAAREAGIAHEIVPGITLDSPTAAISAALAEARRGPNPPDGYVCVGEVTALVALAALADTGAVHGVDADIVAKRASPIFDNIRPRIGTVFEDLRATGRAMAEMLLRRMAGEPPERLNRLFQPDPPR</sequence>
<dbReference type="GO" id="GO:0000976">
    <property type="term" value="F:transcription cis-regulatory region binding"/>
    <property type="evidence" value="ECO:0007669"/>
    <property type="project" value="TreeGrafter"/>
</dbReference>
<organism evidence="6 7">
    <name type="scientific">Roseicyclus marinus</name>
    <dbReference type="NCBI Taxonomy" id="2161673"/>
    <lineage>
        <taxon>Bacteria</taxon>
        <taxon>Pseudomonadati</taxon>
        <taxon>Pseudomonadota</taxon>
        <taxon>Alphaproteobacteria</taxon>
        <taxon>Rhodobacterales</taxon>
        <taxon>Roseobacteraceae</taxon>
        <taxon>Roseicyclus</taxon>
    </lineage>
</organism>
<dbReference type="AlphaFoldDB" id="A0AA48H980"/>
<dbReference type="EMBL" id="AP027266">
    <property type="protein sequence ID" value="BDW84008.1"/>
    <property type="molecule type" value="Genomic_DNA"/>
</dbReference>
<feature type="domain" description="HTH lacI-type" evidence="5">
    <location>
        <begin position="29"/>
        <end position="83"/>
    </location>
</feature>
<dbReference type="PANTHER" id="PTHR30146">
    <property type="entry name" value="LACI-RELATED TRANSCRIPTIONAL REPRESSOR"/>
    <property type="match status" value="1"/>
</dbReference>
<dbReference type="Gene3D" id="3.40.50.2300">
    <property type="match status" value="2"/>
</dbReference>
<proteinExistence type="predicted"/>
<keyword evidence="7" id="KW-1185">Reference proteome</keyword>
<evidence type="ECO:0000259" key="5">
    <source>
        <dbReference type="PROSITE" id="PS50932"/>
    </source>
</evidence>
<dbReference type="Gene3D" id="1.10.260.40">
    <property type="entry name" value="lambda repressor-like DNA-binding domains"/>
    <property type="match status" value="1"/>
</dbReference>
<dbReference type="InterPro" id="IPR010982">
    <property type="entry name" value="Lambda_DNA-bd_dom_sf"/>
</dbReference>
<feature type="region of interest" description="Disordered" evidence="4">
    <location>
        <begin position="1"/>
        <end position="25"/>
    </location>
</feature>
<dbReference type="SUPFAM" id="SSF47413">
    <property type="entry name" value="lambda repressor-like DNA-binding domains"/>
    <property type="match status" value="1"/>
</dbReference>
<name>A0AA48H980_9RHOB</name>
<dbReference type="PROSITE" id="PS50932">
    <property type="entry name" value="HTH_LACI_2"/>
    <property type="match status" value="1"/>
</dbReference>
<reference evidence="6 7" key="1">
    <citation type="submission" date="2023-01" db="EMBL/GenBank/DDBJ databases">
        <title>Complete genome sequence of Roseicyclus marinus strain Dej080120_10.</title>
        <authorList>
            <person name="Ueki S."/>
            <person name="Maruyama F."/>
        </authorList>
    </citation>
    <scope>NUCLEOTIDE SEQUENCE [LARGE SCALE GENOMIC DNA]</scope>
    <source>
        <strain evidence="6 7">Dej080120_10</strain>
    </source>
</reference>
<evidence type="ECO:0000256" key="1">
    <source>
        <dbReference type="ARBA" id="ARBA00023015"/>
    </source>
</evidence>
<keyword evidence="1" id="KW-0805">Transcription regulation</keyword>
<dbReference type="GO" id="GO:0003700">
    <property type="term" value="F:DNA-binding transcription factor activity"/>
    <property type="evidence" value="ECO:0007669"/>
    <property type="project" value="TreeGrafter"/>
</dbReference>
<evidence type="ECO:0000313" key="7">
    <source>
        <dbReference type="Proteomes" id="UP001337723"/>
    </source>
</evidence>
<evidence type="ECO:0000256" key="3">
    <source>
        <dbReference type="ARBA" id="ARBA00023163"/>
    </source>
</evidence>
<accession>A0AA48H980</accession>
<evidence type="ECO:0000313" key="6">
    <source>
        <dbReference type="EMBL" id="BDW84008.1"/>
    </source>
</evidence>
<dbReference type="CDD" id="cd01392">
    <property type="entry name" value="HTH_LacI"/>
    <property type="match status" value="1"/>
</dbReference>
<keyword evidence="2" id="KW-0238">DNA-binding</keyword>